<feature type="region of interest" description="Disordered" evidence="1">
    <location>
        <begin position="1332"/>
        <end position="1367"/>
    </location>
</feature>
<gene>
    <name evidence="3" type="ORF">L210DRAFT_3638051</name>
</gene>
<reference evidence="3" key="1">
    <citation type="submission" date="2019-10" db="EMBL/GenBank/DDBJ databases">
        <authorList>
            <consortium name="DOE Joint Genome Institute"/>
            <person name="Kuo A."/>
            <person name="Miyauchi S."/>
            <person name="Kiss E."/>
            <person name="Drula E."/>
            <person name="Kohler A."/>
            <person name="Sanchez-Garcia M."/>
            <person name="Andreopoulos B."/>
            <person name="Barry K.W."/>
            <person name="Bonito G."/>
            <person name="Buee M."/>
            <person name="Carver A."/>
            <person name="Chen C."/>
            <person name="Cichocki N."/>
            <person name="Clum A."/>
            <person name="Culley D."/>
            <person name="Crous P.W."/>
            <person name="Fauchery L."/>
            <person name="Girlanda M."/>
            <person name="Hayes R."/>
            <person name="Keri Z."/>
            <person name="LaButti K."/>
            <person name="Lipzen A."/>
            <person name="Lombard V."/>
            <person name="Magnuson J."/>
            <person name="Maillard F."/>
            <person name="Morin E."/>
            <person name="Murat C."/>
            <person name="Nolan M."/>
            <person name="Ohm R."/>
            <person name="Pangilinan J."/>
            <person name="Pereira M."/>
            <person name="Perotto S."/>
            <person name="Peter M."/>
            <person name="Riley R."/>
            <person name="Sitrit Y."/>
            <person name="Stielow B."/>
            <person name="Szollosi G."/>
            <person name="Zifcakova L."/>
            <person name="Stursova M."/>
            <person name="Spatafora J.W."/>
            <person name="Tedersoo L."/>
            <person name="Vaario L.-M."/>
            <person name="Yamada A."/>
            <person name="Yan M."/>
            <person name="Wang P."/>
            <person name="Xu J."/>
            <person name="Bruns T."/>
            <person name="Baldrian P."/>
            <person name="Vilgalys R."/>
            <person name="Henrissat B."/>
            <person name="Grigoriev I.V."/>
            <person name="Hibbett D."/>
            <person name="Nagy L.G."/>
            <person name="Martin F.M."/>
        </authorList>
    </citation>
    <scope>NUCLEOTIDE SEQUENCE</scope>
    <source>
        <strain evidence="3">BED1</strain>
    </source>
</reference>
<sequence length="1367" mass="155391">MMNNNSNAHDGVEAVDQAGRIEIDEGDADQPFTVASIPLQYDDGEDTNHSQRTVERVIVESTSRDSVQPDYLAEFHEKAAKRTKLSSLRRLFENDSTQEAMRLLERRRFVAIDDEFKLDPDSPETFMHMAGHALDYVMYMGNRLGLDAALPNVMVDHRMEFRLNLCQPQRLWSATNTGDLPFNPMGRLLCIGTRNQEDIWLAMVPKNVLRKNHANRAHRNPNLLNAQTSAMKKEHYYMICMFVAHALHQMRFEDLHCRMAYPQPLTRAAVKSSTEILGRENERQRIMHLTLEQFRNLHRHFRDAWSDWVNNAPQEWKVDGFLVNNTPVAITLRYGQNQMLRQRLDDDSINQERRNWELDHDYTNILTFTFSLASHVTFSHVTRWRNVPPEEIVAKYGRLFTAPPGDRNRTEIDDLANFPFMQDDGTNVVSIYTEEGYVAFRRVPQLGHSDLGGALLNLSLTPQLFLPPDDEEDFVIRAAPCSLYPLAFSKTLGNMQASDGLIYSFKEPLRMINEPLQAHLEDEDDSQDDGDSLFEEDDHPDRHRRVGAPVLRGLRCQGYNTLSHRVRNQSKFHAVQLGKITSAISGTTAVGFASIAQWTRRVQECRNNLPHEAFHLKVHGENQPQAMRMENTYQLDVSRMKAEDRNGRAIYDNVITPLLRSWTYATVRESLKQALVPFKRDIIPQMFEWMTFPVTSFLKLAWSKLEPTLDEDAIIEPYLIEMISMFERALNYGHTGAARVLARTLMDRTWLSLGLIFDGLPSLSGRFISHGDLAEKSIKLYTRHWPMDVQTNRPKTSSRRAQELTYGNDHYEAYIARFQIIHATKNLPEDVYTDMDHPWERLACYAAEIGMRVYIADITTFVEREISREIAPALRSDDLIEQTRATPRKRALDRWVDYEFPLSYSEATVTDLMRAVSDHRDDDLRIVGADIGKQSLSFFVEKVIAACKPEVPRRRPPFIQQGRALSVIKMVISHIVMTAKTARIPDADVELLIVNAFLTASRKLRINHVPWVANRVGQVGNPGTLIDHTVWLSLGAADPPRAVDCATFRTPEENTSALIRQSSQRLIAGDPTGEWSAIKVRLSGFHTILHKTVLPVECTMSNVVISSGSPSYVGAMYGWVLSNFNVSKPIHFLALFCSIAFAGLLPSVHSPPDRSLPANTRTVVERSSYMKNLDWIEKNKKGATEAPPFILMFITYVLGFYETNSPVGRLVNDPKGDCRKWLEKNSEFSALSRPCIMLTSSVHSCQGFGLADPATGLALRSGKWKRDVTPLSEEVLARKCAKVKDHLTSKSEYGAFDAVEYLAGTKTAQLLARNQYLKARPCVQLYGAAENSGNQNKRASNAWQAEEPSTSYAEASGSRTYKRHRLS</sequence>
<keyword evidence="4" id="KW-1185">Reference proteome</keyword>
<feature type="compositionally biased region" description="Polar residues" evidence="1">
    <location>
        <begin position="1332"/>
        <end position="1359"/>
    </location>
</feature>
<accession>A0AAD4B931</accession>
<evidence type="ECO:0000313" key="3">
    <source>
        <dbReference type="EMBL" id="KAF8414660.1"/>
    </source>
</evidence>
<feature type="domain" description="DUF8190" evidence="2">
    <location>
        <begin position="160"/>
        <end position="274"/>
    </location>
</feature>
<evidence type="ECO:0000259" key="2">
    <source>
        <dbReference type="Pfam" id="PF26608"/>
    </source>
</evidence>
<dbReference type="InterPro" id="IPR058503">
    <property type="entry name" value="DUF8190"/>
</dbReference>
<reference evidence="3" key="2">
    <citation type="journal article" date="2020" name="Nat. Commun.">
        <title>Large-scale genome sequencing of mycorrhizal fungi provides insights into the early evolution of symbiotic traits.</title>
        <authorList>
            <person name="Miyauchi S."/>
            <person name="Kiss E."/>
            <person name="Kuo A."/>
            <person name="Drula E."/>
            <person name="Kohler A."/>
            <person name="Sanchez-Garcia M."/>
            <person name="Morin E."/>
            <person name="Andreopoulos B."/>
            <person name="Barry K.W."/>
            <person name="Bonito G."/>
            <person name="Buee M."/>
            <person name="Carver A."/>
            <person name="Chen C."/>
            <person name="Cichocki N."/>
            <person name="Clum A."/>
            <person name="Culley D."/>
            <person name="Crous P.W."/>
            <person name="Fauchery L."/>
            <person name="Girlanda M."/>
            <person name="Hayes R.D."/>
            <person name="Keri Z."/>
            <person name="LaButti K."/>
            <person name="Lipzen A."/>
            <person name="Lombard V."/>
            <person name="Magnuson J."/>
            <person name="Maillard F."/>
            <person name="Murat C."/>
            <person name="Nolan M."/>
            <person name="Ohm R.A."/>
            <person name="Pangilinan J."/>
            <person name="Pereira M.F."/>
            <person name="Perotto S."/>
            <person name="Peter M."/>
            <person name="Pfister S."/>
            <person name="Riley R."/>
            <person name="Sitrit Y."/>
            <person name="Stielow J.B."/>
            <person name="Szollosi G."/>
            <person name="Zifcakova L."/>
            <person name="Stursova M."/>
            <person name="Spatafora J.W."/>
            <person name="Tedersoo L."/>
            <person name="Vaario L.M."/>
            <person name="Yamada A."/>
            <person name="Yan M."/>
            <person name="Wang P."/>
            <person name="Xu J."/>
            <person name="Bruns T."/>
            <person name="Baldrian P."/>
            <person name="Vilgalys R."/>
            <person name="Dunand C."/>
            <person name="Henrissat B."/>
            <person name="Grigoriev I.V."/>
            <person name="Hibbett D."/>
            <person name="Nagy L.G."/>
            <person name="Martin F.M."/>
        </authorList>
    </citation>
    <scope>NUCLEOTIDE SEQUENCE</scope>
    <source>
        <strain evidence="3">BED1</strain>
    </source>
</reference>
<protein>
    <recommendedName>
        <fullName evidence="2">DUF8190 domain-containing protein</fullName>
    </recommendedName>
</protein>
<feature type="compositionally biased region" description="Acidic residues" evidence="1">
    <location>
        <begin position="521"/>
        <end position="538"/>
    </location>
</feature>
<dbReference type="Pfam" id="PF26608">
    <property type="entry name" value="DUF8190"/>
    <property type="match status" value="1"/>
</dbReference>
<proteinExistence type="predicted"/>
<evidence type="ECO:0000313" key="4">
    <source>
        <dbReference type="Proteomes" id="UP001194468"/>
    </source>
</evidence>
<dbReference type="Proteomes" id="UP001194468">
    <property type="component" value="Unassembled WGS sequence"/>
</dbReference>
<dbReference type="EMBL" id="WHUW01000457">
    <property type="protein sequence ID" value="KAF8414660.1"/>
    <property type="molecule type" value="Genomic_DNA"/>
</dbReference>
<feature type="region of interest" description="Disordered" evidence="1">
    <location>
        <begin position="521"/>
        <end position="544"/>
    </location>
</feature>
<comment type="caution">
    <text evidence="3">The sequence shown here is derived from an EMBL/GenBank/DDBJ whole genome shotgun (WGS) entry which is preliminary data.</text>
</comment>
<evidence type="ECO:0000256" key="1">
    <source>
        <dbReference type="SAM" id="MobiDB-lite"/>
    </source>
</evidence>
<organism evidence="3 4">
    <name type="scientific">Boletus edulis BED1</name>
    <dbReference type="NCBI Taxonomy" id="1328754"/>
    <lineage>
        <taxon>Eukaryota</taxon>
        <taxon>Fungi</taxon>
        <taxon>Dikarya</taxon>
        <taxon>Basidiomycota</taxon>
        <taxon>Agaricomycotina</taxon>
        <taxon>Agaricomycetes</taxon>
        <taxon>Agaricomycetidae</taxon>
        <taxon>Boletales</taxon>
        <taxon>Boletineae</taxon>
        <taxon>Boletaceae</taxon>
        <taxon>Boletoideae</taxon>
        <taxon>Boletus</taxon>
    </lineage>
</organism>
<name>A0AAD4B931_BOLED</name>